<name>A0ABW6R5V5_9NOCA</name>
<sequence>MSLQRFDPTALIASMPASLRYDPERQILLVLLNTGGDDKASGRSAVASIAFTDPVGPAVTRVCAAARQIGATRTLAIVVDDRMEDSPRASLEAGVDVLLAALMEGLSHIAATLTHVWMTKRIAAGSTWWSLTDATDCGVLIDPGHTTAATDRQAKGYTTYPSRQALIDAVSPDRQLCAEVEQWMPTARMRVERARDRAAAEDCWRNHYRRGLLRTLFCIADVAAGEALPPKDLAELAMVLSDQMVLDCLHATASSEYQVHAEQLWTLLLRALAGPERAAPAALLAYSAYLRGDGVVARICVRAALQANTRHFTSRLLLAALDQAVPIAKLPAWTRFGVAAAADLGIDLAPADR</sequence>
<comment type="caution">
    <text evidence="1">The sequence shown here is derived from an EMBL/GenBank/DDBJ whole genome shotgun (WGS) entry which is preliminary data.</text>
</comment>
<organism evidence="1 2">
    <name type="scientific">Nocardia suismassiliense</name>
    <dbReference type="NCBI Taxonomy" id="2077092"/>
    <lineage>
        <taxon>Bacteria</taxon>
        <taxon>Bacillati</taxon>
        <taxon>Actinomycetota</taxon>
        <taxon>Actinomycetes</taxon>
        <taxon>Mycobacteriales</taxon>
        <taxon>Nocardiaceae</taxon>
        <taxon>Nocardia</taxon>
    </lineage>
</organism>
<dbReference type="InterPro" id="IPR025447">
    <property type="entry name" value="DUF4192"/>
</dbReference>
<keyword evidence="2" id="KW-1185">Reference proteome</keyword>
<dbReference type="RefSeq" id="WP_387726002.1">
    <property type="nucleotide sequence ID" value="NZ_JBIAPI010000016.1"/>
</dbReference>
<dbReference type="Pfam" id="PF13830">
    <property type="entry name" value="DUF4192"/>
    <property type="match status" value="1"/>
</dbReference>
<evidence type="ECO:0000313" key="2">
    <source>
        <dbReference type="Proteomes" id="UP001601948"/>
    </source>
</evidence>
<accession>A0ABW6R5V5</accession>
<dbReference type="EMBL" id="JBIAPI010000016">
    <property type="protein sequence ID" value="MFF3228864.1"/>
    <property type="molecule type" value="Genomic_DNA"/>
</dbReference>
<protein>
    <submittedName>
        <fullName evidence="1">DUF4192 domain-containing protein</fullName>
    </submittedName>
</protein>
<gene>
    <name evidence="1" type="ORF">ACFYV7_39150</name>
</gene>
<proteinExistence type="predicted"/>
<reference evidence="1 2" key="1">
    <citation type="submission" date="2024-10" db="EMBL/GenBank/DDBJ databases">
        <title>The Natural Products Discovery Center: Release of the First 8490 Sequenced Strains for Exploring Actinobacteria Biosynthetic Diversity.</title>
        <authorList>
            <person name="Kalkreuter E."/>
            <person name="Kautsar S.A."/>
            <person name="Yang D."/>
            <person name="Bader C.D."/>
            <person name="Teijaro C.N."/>
            <person name="Fluegel L."/>
            <person name="Davis C.M."/>
            <person name="Simpson J.R."/>
            <person name="Lauterbach L."/>
            <person name="Steele A.D."/>
            <person name="Gui C."/>
            <person name="Meng S."/>
            <person name="Li G."/>
            <person name="Viehrig K."/>
            <person name="Ye F."/>
            <person name="Su P."/>
            <person name="Kiefer A.F."/>
            <person name="Nichols A."/>
            <person name="Cepeda A.J."/>
            <person name="Yan W."/>
            <person name="Fan B."/>
            <person name="Jiang Y."/>
            <person name="Adhikari A."/>
            <person name="Zheng C.-J."/>
            <person name="Schuster L."/>
            <person name="Cowan T.M."/>
            <person name="Smanski M.J."/>
            <person name="Chevrette M.G."/>
            <person name="De Carvalho L.P.S."/>
            <person name="Shen B."/>
        </authorList>
    </citation>
    <scope>NUCLEOTIDE SEQUENCE [LARGE SCALE GENOMIC DNA]</scope>
    <source>
        <strain evidence="1 2">NPDC003040</strain>
    </source>
</reference>
<dbReference type="Proteomes" id="UP001601948">
    <property type="component" value="Unassembled WGS sequence"/>
</dbReference>
<evidence type="ECO:0000313" key="1">
    <source>
        <dbReference type="EMBL" id="MFF3228864.1"/>
    </source>
</evidence>